<feature type="chain" id="PRO_5034371685" evidence="2">
    <location>
        <begin position="32"/>
        <end position="198"/>
    </location>
</feature>
<organism evidence="3 4">
    <name type="scientific">Crassostrea virginica</name>
    <name type="common">Eastern oyster</name>
    <dbReference type="NCBI Taxonomy" id="6565"/>
    <lineage>
        <taxon>Eukaryota</taxon>
        <taxon>Metazoa</taxon>
        <taxon>Spiralia</taxon>
        <taxon>Lophotrochozoa</taxon>
        <taxon>Mollusca</taxon>
        <taxon>Bivalvia</taxon>
        <taxon>Autobranchia</taxon>
        <taxon>Pteriomorphia</taxon>
        <taxon>Ostreida</taxon>
        <taxon>Ostreoidea</taxon>
        <taxon>Ostreidae</taxon>
        <taxon>Crassostrea</taxon>
    </lineage>
</organism>
<feature type="transmembrane region" description="Helical" evidence="1">
    <location>
        <begin position="132"/>
        <end position="152"/>
    </location>
</feature>
<name>A0A8B8CB43_CRAVI</name>
<gene>
    <name evidence="4" type="primary">LOC111117930</name>
</gene>
<evidence type="ECO:0000313" key="4">
    <source>
        <dbReference type="RefSeq" id="XP_022312880.1"/>
    </source>
</evidence>
<dbReference type="AlphaFoldDB" id="A0A8B8CB43"/>
<proteinExistence type="predicted"/>
<dbReference type="RefSeq" id="XP_022312880.1">
    <property type="nucleotide sequence ID" value="XM_022457172.1"/>
</dbReference>
<protein>
    <submittedName>
        <fullName evidence="4">Uncharacterized protein LOC111117930 isoform X1</fullName>
    </submittedName>
</protein>
<evidence type="ECO:0000256" key="2">
    <source>
        <dbReference type="SAM" id="SignalP"/>
    </source>
</evidence>
<evidence type="ECO:0000256" key="1">
    <source>
        <dbReference type="SAM" id="Phobius"/>
    </source>
</evidence>
<feature type="signal peptide" evidence="2">
    <location>
        <begin position="1"/>
        <end position="31"/>
    </location>
</feature>
<keyword evidence="1" id="KW-0812">Transmembrane</keyword>
<accession>A0A8B8CB43</accession>
<dbReference type="Proteomes" id="UP000694844">
    <property type="component" value="Chromosome 2"/>
</dbReference>
<keyword evidence="1" id="KW-0472">Membrane</keyword>
<sequence length="198" mass="21773">MPVYVKFNTMSKGCLFGLSLVLFIGIHVSSAALNESTVCVKLETFNLLKSCYKNCGKLQCAFHEYCDDGRCLYCSDAKCQSPPKGCELFCSKRKADTYGYSFTKPGLNCTCSRPSNEMDLQIMHDNGIQATLLYVSLSFNGVFLVGLTLYFFGKTFFKKFQNGGKGKKEINGTENSVRLIANDTDSGNSPSNLVVTGI</sequence>
<keyword evidence="2" id="KW-0732">Signal</keyword>
<reference evidence="4" key="1">
    <citation type="submission" date="2025-08" db="UniProtKB">
        <authorList>
            <consortium name="RefSeq"/>
        </authorList>
    </citation>
    <scope>IDENTIFICATION</scope>
    <source>
        <tissue evidence="4">Whole sample</tissue>
    </source>
</reference>
<keyword evidence="1" id="KW-1133">Transmembrane helix</keyword>
<dbReference type="GeneID" id="111117930"/>
<evidence type="ECO:0000313" key="3">
    <source>
        <dbReference type="Proteomes" id="UP000694844"/>
    </source>
</evidence>
<dbReference type="KEGG" id="cvn:111117930"/>
<keyword evidence="3" id="KW-1185">Reference proteome</keyword>